<dbReference type="SUPFAM" id="SSF53167">
    <property type="entry name" value="Purine and uridine phosphorylases"/>
    <property type="match status" value="1"/>
</dbReference>
<dbReference type="Gene3D" id="3.40.50.1580">
    <property type="entry name" value="Nucleoside phosphorylase domain"/>
    <property type="match status" value="1"/>
</dbReference>
<keyword evidence="3" id="KW-1185">Reference proteome</keyword>
<organism evidence="2 3">
    <name type="scientific">Camellia sinensis</name>
    <name type="common">Tea plant</name>
    <name type="synonym">Thea sinensis</name>
    <dbReference type="NCBI Taxonomy" id="4442"/>
    <lineage>
        <taxon>Eukaryota</taxon>
        <taxon>Viridiplantae</taxon>
        <taxon>Streptophyta</taxon>
        <taxon>Embryophyta</taxon>
        <taxon>Tracheophyta</taxon>
        <taxon>Spermatophyta</taxon>
        <taxon>Magnoliopsida</taxon>
        <taxon>eudicotyledons</taxon>
        <taxon>Gunneridae</taxon>
        <taxon>Pentapetalae</taxon>
        <taxon>asterids</taxon>
        <taxon>Ericales</taxon>
        <taxon>Theaceae</taxon>
        <taxon>Camellia</taxon>
    </lineage>
</organism>
<dbReference type="PANTHER" id="PTHR21234">
    <property type="entry name" value="PURINE NUCLEOSIDE PHOSPHORYLASE"/>
    <property type="match status" value="1"/>
</dbReference>
<evidence type="ECO:0000259" key="1">
    <source>
        <dbReference type="Pfam" id="PF01048"/>
    </source>
</evidence>
<dbReference type="Pfam" id="PF01048">
    <property type="entry name" value="PNP_UDP_1"/>
    <property type="match status" value="1"/>
</dbReference>
<proteinExistence type="predicted"/>
<dbReference type="AlphaFoldDB" id="A0A7J7I3Y5"/>
<dbReference type="InterPro" id="IPR000845">
    <property type="entry name" value="Nucleoside_phosphorylase_d"/>
</dbReference>
<evidence type="ECO:0000313" key="2">
    <source>
        <dbReference type="EMBL" id="KAF5959347.1"/>
    </source>
</evidence>
<reference evidence="3" key="1">
    <citation type="journal article" date="2020" name="Nat. Commun.">
        <title>Genome assembly of wild tea tree DASZ reveals pedigree and selection history of tea varieties.</title>
        <authorList>
            <person name="Zhang W."/>
            <person name="Zhang Y."/>
            <person name="Qiu H."/>
            <person name="Guo Y."/>
            <person name="Wan H."/>
            <person name="Zhang X."/>
            <person name="Scossa F."/>
            <person name="Alseekh S."/>
            <person name="Zhang Q."/>
            <person name="Wang P."/>
            <person name="Xu L."/>
            <person name="Schmidt M.H."/>
            <person name="Jia X."/>
            <person name="Li D."/>
            <person name="Zhu A."/>
            <person name="Guo F."/>
            <person name="Chen W."/>
            <person name="Ni D."/>
            <person name="Usadel B."/>
            <person name="Fernie A.R."/>
            <person name="Wen W."/>
        </authorList>
    </citation>
    <scope>NUCLEOTIDE SEQUENCE [LARGE SCALE GENOMIC DNA]</scope>
    <source>
        <strain evidence="3">cv. G240</strain>
    </source>
</reference>
<comment type="caution">
    <text evidence="2">The sequence shown here is derived from an EMBL/GenBank/DDBJ whole genome shotgun (WGS) entry which is preliminary data.</text>
</comment>
<accession>A0A7J7I3Y5</accession>
<dbReference type="GO" id="GO:0009116">
    <property type="term" value="P:nucleoside metabolic process"/>
    <property type="evidence" value="ECO:0007669"/>
    <property type="project" value="InterPro"/>
</dbReference>
<dbReference type="InterPro" id="IPR035994">
    <property type="entry name" value="Nucleoside_phosphorylase_sf"/>
</dbReference>
<dbReference type="EMBL" id="JACBKZ010000001">
    <property type="protein sequence ID" value="KAF5959347.1"/>
    <property type="molecule type" value="Genomic_DNA"/>
</dbReference>
<dbReference type="GO" id="GO:0003824">
    <property type="term" value="F:catalytic activity"/>
    <property type="evidence" value="ECO:0007669"/>
    <property type="project" value="InterPro"/>
</dbReference>
<dbReference type="Proteomes" id="UP000593564">
    <property type="component" value="Unassembled WGS sequence"/>
</dbReference>
<dbReference type="PANTHER" id="PTHR21234:SF30">
    <property type="entry name" value="PHOSPHORYLASE SUPERFAMILY PROTEIN"/>
    <property type="match status" value="1"/>
</dbReference>
<sequence>MKDKANLADVLNERNDIGSITSGCRGRRFRVGKVRGKSVIYVRWGIGLVNAAAAAAAQQMLDVFKIIRVVHFRIAGNANNSKSIGDVTIPKQYFNCGLWDWLLDDCGKKPNGTLGTSDKAHLEFGNYNLPKGEAKGEGEVNNELGRMGYSTEQFFSESGKPNNPQSLLWAEINFNLLKFASNLEESPNAKSISLYCVGMELEQCLNSSECLPKKPKLVLGLKGSTPNTCVDNAACRAFLFKTFHLLIWRAQL</sequence>
<gene>
    <name evidence="2" type="ORF">HYC85_000556</name>
</gene>
<reference evidence="2 3" key="2">
    <citation type="submission" date="2020-07" db="EMBL/GenBank/DDBJ databases">
        <title>Genome assembly of wild tea tree DASZ reveals pedigree and selection history of tea varieties.</title>
        <authorList>
            <person name="Zhang W."/>
        </authorList>
    </citation>
    <scope>NUCLEOTIDE SEQUENCE [LARGE SCALE GENOMIC DNA]</scope>
    <source>
        <strain evidence="3">cv. G240</strain>
        <tissue evidence="2">Leaf</tissue>
    </source>
</reference>
<evidence type="ECO:0000313" key="3">
    <source>
        <dbReference type="Proteomes" id="UP000593564"/>
    </source>
</evidence>
<protein>
    <recommendedName>
        <fullName evidence="1">Nucleoside phosphorylase domain-containing protein</fullName>
    </recommendedName>
</protein>
<feature type="domain" description="Nucleoside phosphorylase" evidence="1">
    <location>
        <begin position="7"/>
        <end position="99"/>
    </location>
</feature>
<name>A0A7J7I3Y5_CAMSI</name>